<evidence type="ECO:0000256" key="3">
    <source>
        <dbReference type="PROSITE-ProRule" id="PRU00708"/>
    </source>
</evidence>
<comment type="similarity">
    <text evidence="1">Belongs to the PPR family. P subfamily.</text>
</comment>
<dbReference type="Gene3D" id="1.25.40.10">
    <property type="entry name" value="Tetratricopeptide repeat domain"/>
    <property type="match status" value="2"/>
</dbReference>
<evidence type="ECO:0000313" key="4">
    <source>
        <dbReference type="EnsemblPlants" id="AUR62017650-RA:cds"/>
    </source>
</evidence>
<protein>
    <recommendedName>
        <fullName evidence="6">Pentatricopeptide repeat-containing protein</fullName>
    </recommendedName>
</protein>
<feature type="repeat" description="PPR" evidence="3">
    <location>
        <begin position="224"/>
        <end position="258"/>
    </location>
</feature>
<reference evidence="4" key="2">
    <citation type="submission" date="2021-03" db="UniProtKB">
        <authorList>
            <consortium name="EnsemblPlants"/>
        </authorList>
    </citation>
    <scope>IDENTIFICATION</scope>
</reference>
<dbReference type="InterPro" id="IPR011990">
    <property type="entry name" value="TPR-like_helical_dom_sf"/>
</dbReference>
<organism evidence="4 5">
    <name type="scientific">Chenopodium quinoa</name>
    <name type="common">Quinoa</name>
    <dbReference type="NCBI Taxonomy" id="63459"/>
    <lineage>
        <taxon>Eukaryota</taxon>
        <taxon>Viridiplantae</taxon>
        <taxon>Streptophyta</taxon>
        <taxon>Embryophyta</taxon>
        <taxon>Tracheophyta</taxon>
        <taxon>Spermatophyta</taxon>
        <taxon>Magnoliopsida</taxon>
        <taxon>eudicotyledons</taxon>
        <taxon>Gunneridae</taxon>
        <taxon>Pentapetalae</taxon>
        <taxon>Caryophyllales</taxon>
        <taxon>Chenopodiaceae</taxon>
        <taxon>Chenopodioideae</taxon>
        <taxon>Atripliceae</taxon>
        <taxon>Chenopodium</taxon>
    </lineage>
</organism>
<sequence length="378" mass="42973">MFTRAKNRLFSILLHTDSQSSIVTESNPTKIADILLSQSSFSAFTRYRPIYPYAVRKLSRANRCDLVETIVKDHLSKRKKVTEGFVLRFIMLYSEAGMTDSALRLFYDYGPQFHASEKPFCAILTALLNNSKFDEFHEVFDCAAEKMSVSPSVKAYNLKLRAYCEEGKVGLAEELLVGKMEEEFRVSPDIHSYNVMLGAYLKGKDWGKFDEMLKEVLRRGLESNVTTYKHMIVRLCKDKQCARAMELLKEMEVKGVKPNAACYNWVIYGFCRLGALDSAKIGLERMIGDGHVAPSSLTYYTLFRHLVQGGEFLSALDTCKVILKCKWVPPFEAMEGLVKGLLEMSKKKEACKVVKKMKKRLRGPALVSWGKIEAAIPW</sequence>
<dbReference type="InterPro" id="IPR051240">
    <property type="entry name" value="Mito_RNA-Proc/Resp"/>
</dbReference>
<dbReference type="Pfam" id="PF13812">
    <property type="entry name" value="PPR_3"/>
    <property type="match status" value="1"/>
</dbReference>
<accession>A0A803LRS1</accession>
<dbReference type="PANTHER" id="PTHR47933">
    <property type="entry name" value="PENTATRICOPEPTIDE REPEAT-CONTAINING PROTEIN 1, MITOCHONDRIAL"/>
    <property type="match status" value="1"/>
</dbReference>
<dbReference type="NCBIfam" id="TIGR00756">
    <property type="entry name" value="PPR"/>
    <property type="match status" value="2"/>
</dbReference>
<dbReference type="AlphaFoldDB" id="A0A803LRS1"/>
<evidence type="ECO:0008006" key="6">
    <source>
        <dbReference type="Google" id="ProtNLM"/>
    </source>
</evidence>
<feature type="repeat" description="PPR" evidence="3">
    <location>
        <begin position="189"/>
        <end position="223"/>
    </location>
</feature>
<evidence type="ECO:0000256" key="1">
    <source>
        <dbReference type="ARBA" id="ARBA00007626"/>
    </source>
</evidence>
<dbReference type="PANTHER" id="PTHR47933:SF11">
    <property type="entry name" value="PENTATRICOPEPTIDE REPEAT-CONTAINING PROTEIN 2"/>
    <property type="match status" value="1"/>
</dbReference>
<dbReference type="OMA" id="FWIRLIM"/>
<dbReference type="InterPro" id="IPR002885">
    <property type="entry name" value="PPR_rpt"/>
</dbReference>
<dbReference type="PROSITE" id="PS51375">
    <property type="entry name" value="PPR"/>
    <property type="match status" value="3"/>
</dbReference>
<keyword evidence="5" id="KW-1185">Reference proteome</keyword>
<dbReference type="Pfam" id="PF13041">
    <property type="entry name" value="PPR_2"/>
    <property type="match status" value="1"/>
</dbReference>
<proteinExistence type="inferred from homology"/>
<keyword evidence="2" id="KW-0677">Repeat</keyword>
<reference evidence="4" key="1">
    <citation type="journal article" date="2017" name="Nature">
        <title>The genome of Chenopodium quinoa.</title>
        <authorList>
            <person name="Jarvis D.E."/>
            <person name="Ho Y.S."/>
            <person name="Lightfoot D.J."/>
            <person name="Schmoeckel S.M."/>
            <person name="Li B."/>
            <person name="Borm T.J.A."/>
            <person name="Ohyanagi H."/>
            <person name="Mineta K."/>
            <person name="Michell C.T."/>
            <person name="Saber N."/>
            <person name="Kharbatia N.M."/>
            <person name="Rupper R.R."/>
            <person name="Sharp A.R."/>
            <person name="Dally N."/>
            <person name="Boughton B.A."/>
            <person name="Woo Y.H."/>
            <person name="Gao G."/>
            <person name="Schijlen E.G.W.M."/>
            <person name="Guo X."/>
            <person name="Momin A.A."/>
            <person name="Negrao S."/>
            <person name="Al-Babili S."/>
            <person name="Gehring C."/>
            <person name="Roessner U."/>
            <person name="Jung C."/>
            <person name="Murphy K."/>
            <person name="Arold S.T."/>
            <person name="Gojobori T."/>
            <person name="van der Linden C.G."/>
            <person name="van Loo E.N."/>
            <person name="Jellen E.N."/>
            <person name="Maughan P.J."/>
            <person name="Tester M."/>
        </authorList>
    </citation>
    <scope>NUCLEOTIDE SEQUENCE [LARGE SCALE GENOMIC DNA]</scope>
    <source>
        <strain evidence="4">cv. PI 614886</strain>
    </source>
</reference>
<dbReference type="GO" id="GO:0003729">
    <property type="term" value="F:mRNA binding"/>
    <property type="evidence" value="ECO:0007669"/>
    <property type="project" value="TreeGrafter"/>
</dbReference>
<evidence type="ECO:0000256" key="2">
    <source>
        <dbReference type="ARBA" id="ARBA00022737"/>
    </source>
</evidence>
<dbReference type="Gramene" id="AUR62017650-RA">
    <property type="protein sequence ID" value="AUR62017650-RA:cds"/>
    <property type="gene ID" value="AUR62017650"/>
</dbReference>
<dbReference type="Proteomes" id="UP000596660">
    <property type="component" value="Unplaced"/>
</dbReference>
<dbReference type="EnsemblPlants" id="AUR62017650-RA">
    <property type="protein sequence ID" value="AUR62017650-RA:cds"/>
    <property type="gene ID" value="AUR62017650"/>
</dbReference>
<feature type="repeat" description="PPR" evidence="3">
    <location>
        <begin position="259"/>
        <end position="293"/>
    </location>
</feature>
<evidence type="ECO:0000313" key="5">
    <source>
        <dbReference type="Proteomes" id="UP000596660"/>
    </source>
</evidence>
<name>A0A803LRS1_CHEQI</name>